<organism evidence="2 3">
    <name type="scientific">Actinomadura rubrisoli</name>
    <dbReference type="NCBI Taxonomy" id="2530368"/>
    <lineage>
        <taxon>Bacteria</taxon>
        <taxon>Bacillati</taxon>
        <taxon>Actinomycetota</taxon>
        <taxon>Actinomycetes</taxon>
        <taxon>Streptosporangiales</taxon>
        <taxon>Thermomonosporaceae</taxon>
        <taxon>Actinomadura</taxon>
    </lineage>
</organism>
<evidence type="ECO:0000313" key="3">
    <source>
        <dbReference type="Proteomes" id="UP000294513"/>
    </source>
</evidence>
<dbReference type="InterPro" id="IPR007278">
    <property type="entry name" value="DUF397"/>
</dbReference>
<reference evidence="2 3" key="1">
    <citation type="submission" date="2019-03" db="EMBL/GenBank/DDBJ databases">
        <title>Draft genome sequences of novel Actinobacteria.</title>
        <authorList>
            <person name="Sahin N."/>
            <person name="Ay H."/>
            <person name="Saygin H."/>
        </authorList>
    </citation>
    <scope>NUCLEOTIDE SEQUENCE [LARGE SCALE GENOMIC DNA]</scope>
    <source>
        <strain evidence="2 3">H3C3</strain>
    </source>
</reference>
<feature type="domain" description="DUF397" evidence="1">
    <location>
        <begin position="5"/>
        <end position="60"/>
    </location>
</feature>
<dbReference type="Pfam" id="PF04149">
    <property type="entry name" value="DUF397"/>
    <property type="match status" value="1"/>
</dbReference>
<protein>
    <submittedName>
        <fullName evidence="2">DUF397 domain-containing protein</fullName>
    </submittedName>
</protein>
<keyword evidence="3" id="KW-1185">Reference proteome</keyword>
<sequence>MSEIVWRKSSRSGTGGTGGQECVEVAALSGVVGVRDSKTPDLGHLNLSPASFAQLVSRIKADDLNA</sequence>
<evidence type="ECO:0000313" key="2">
    <source>
        <dbReference type="EMBL" id="TDD92491.1"/>
    </source>
</evidence>
<proteinExistence type="predicted"/>
<evidence type="ECO:0000259" key="1">
    <source>
        <dbReference type="Pfam" id="PF04149"/>
    </source>
</evidence>
<dbReference type="Proteomes" id="UP000294513">
    <property type="component" value="Unassembled WGS sequence"/>
</dbReference>
<accession>A0A4R5BZ32</accession>
<dbReference type="OrthoDB" id="3483594at2"/>
<name>A0A4R5BZ32_9ACTN</name>
<dbReference type="AlphaFoldDB" id="A0A4R5BZ32"/>
<dbReference type="EMBL" id="SMKU01000039">
    <property type="protein sequence ID" value="TDD92491.1"/>
    <property type="molecule type" value="Genomic_DNA"/>
</dbReference>
<dbReference type="RefSeq" id="WP_131891892.1">
    <property type="nucleotide sequence ID" value="NZ_SMKU01000039.1"/>
</dbReference>
<gene>
    <name evidence="2" type="ORF">E1298_10760</name>
</gene>
<comment type="caution">
    <text evidence="2">The sequence shown here is derived from an EMBL/GenBank/DDBJ whole genome shotgun (WGS) entry which is preliminary data.</text>
</comment>